<dbReference type="PANTHER" id="PTHR11697:SF230">
    <property type="entry name" value="ZINC FINGER, MYM DOMAIN CONTAINING 1"/>
    <property type="match status" value="1"/>
</dbReference>
<reference evidence="1 2" key="1">
    <citation type="journal article" date="2022" name="G3 (Bethesda)">
        <title>Whole-genome sequence and methylome profiling of the almond [Prunus dulcis (Mill.) D.A. Webb] cultivar 'Nonpareil'.</title>
        <authorList>
            <person name="D'Amico-Willman K.M."/>
            <person name="Ouma W.Z."/>
            <person name="Meulia T."/>
            <person name="Sideli G.M."/>
            <person name="Gradziel T.M."/>
            <person name="Fresnedo-Ramirez J."/>
        </authorList>
    </citation>
    <scope>NUCLEOTIDE SEQUENCE [LARGE SCALE GENOMIC DNA]</scope>
    <source>
        <strain evidence="1">Clone GOH B32 T37-40</strain>
    </source>
</reference>
<proteinExistence type="predicted"/>
<accession>A0AAD5F456</accession>
<dbReference type="EMBL" id="JAJFAZ020000001">
    <property type="protein sequence ID" value="KAI5352475.1"/>
    <property type="molecule type" value="Genomic_DNA"/>
</dbReference>
<comment type="caution">
    <text evidence="1">The sequence shown here is derived from an EMBL/GenBank/DDBJ whole genome shotgun (WGS) entry which is preliminary data.</text>
</comment>
<evidence type="ECO:0000313" key="2">
    <source>
        <dbReference type="Proteomes" id="UP001054821"/>
    </source>
</evidence>
<protein>
    <submittedName>
        <fullName evidence="1">Uncharacterized protein</fullName>
    </submittedName>
</protein>
<dbReference type="AlphaFoldDB" id="A0AAD5F456"/>
<sequence length="154" mass="17297">MVSLQSTQATDIAHMLDIGEGETGRWANQIGTLHRPGATRWGSHYDSILDLIDMYNAYCSVVENLIKDGATNFIRGEATGTFKAMTYFVFIFVLHLLENMMGVTDGICQALQNKSQDILIAMNLVGSTKDVLKKLRFDGWDIFFEEVESFCKKT</sequence>
<name>A0AAD5F456_PRUDU</name>
<dbReference type="PANTHER" id="PTHR11697">
    <property type="entry name" value="GENERAL TRANSCRIPTION FACTOR 2-RELATED ZINC FINGER PROTEIN"/>
    <property type="match status" value="1"/>
</dbReference>
<keyword evidence="2" id="KW-1185">Reference proteome</keyword>
<dbReference type="Proteomes" id="UP001054821">
    <property type="component" value="Chromosome 1"/>
</dbReference>
<dbReference type="InterPro" id="IPR055298">
    <property type="entry name" value="AtLOH3-like"/>
</dbReference>
<organism evidence="1 2">
    <name type="scientific">Prunus dulcis</name>
    <name type="common">Almond</name>
    <name type="synonym">Amygdalus dulcis</name>
    <dbReference type="NCBI Taxonomy" id="3755"/>
    <lineage>
        <taxon>Eukaryota</taxon>
        <taxon>Viridiplantae</taxon>
        <taxon>Streptophyta</taxon>
        <taxon>Embryophyta</taxon>
        <taxon>Tracheophyta</taxon>
        <taxon>Spermatophyta</taxon>
        <taxon>Magnoliopsida</taxon>
        <taxon>eudicotyledons</taxon>
        <taxon>Gunneridae</taxon>
        <taxon>Pentapetalae</taxon>
        <taxon>rosids</taxon>
        <taxon>fabids</taxon>
        <taxon>Rosales</taxon>
        <taxon>Rosaceae</taxon>
        <taxon>Amygdaloideae</taxon>
        <taxon>Amygdaleae</taxon>
        <taxon>Prunus</taxon>
    </lineage>
</organism>
<gene>
    <name evidence="1" type="ORF">L3X38_005366</name>
</gene>
<evidence type="ECO:0000313" key="1">
    <source>
        <dbReference type="EMBL" id="KAI5352475.1"/>
    </source>
</evidence>